<accession>A0A512SYL0</accession>
<proteinExistence type="predicted"/>
<dbReference type="PROSITE" id="PS50043">
    <property type="entry name" value="HTH_LUXR_2"/>
    <property type="match status" value="1"/>
</dbReference>
<dbReference type="InterPro" id="IPR041664">
    <property type="entry name" value="AAA_16"/>
</dbReference>
<feature type="domain" description="HTH luxR-type" evidence="3">
    <location>
        <begin position="922"/>
        <end position="987"/>
    </location>
</feature>
<dbReference type="SUPFAM" id="SSF52540">
    <property type="entry name" value="P-loop containing nucleoside triphosphate hydrolases"/>
    <property type="match status" value="1"/>
</dbReference>
<dbReference type="GO" id="GO:0004016">
    <property type="term" value="F:adenylate cyclase activity"/>
    <property type="evidence" value="ECO:0007669"/>
    <property type="project" value="TreeGrafter"/>
</dbReference>
<name>A0A512SYL0_9MICO</name>
<keyword evidence="5" id="KW-1185">Reference proteome</keyword>
<dbReference type="Pfam" id="PF13191">
    <property type="entry name" value="AAA_16"/>
    <property type="match status" value="1"/>
</dbReference>
<organism evidence="4 5">
    <name type="scientific">Knoellia locipacati</name>
    <dbReference type="NCBI Taxonomy" id="882824"/>
    <lineage>
        <taxon>Bacteria</taxon>
        <taxon>Bacillati</taxon>
        <taxon>Actinomycetota</taxon>
        <taxon>Actinomycetes</taxon>
        <taxon>Micrococcales</taxon>
        <taxon>Intrasporangiaceae</taxon>
        <taxon>Knoellia</taxon>
    </lineage>
</organism>
<dbReference type="PRINTS" id="PR00038">
    <property type="entry name" value="HTHLUXR"/>
</dbReference>
<evidence type="ECO:0000313" key="4">
    <source>
        <dbReference type="EMBL" id="GEQ13047.1"/>
    </source>
</evidence>
<dbReference type="InterPro" id="IPR027417">
    <property type="entry name" value="P-loop_NTPase"/>
</dbReference>
<gene>
    <name evidence="4" type="ORF">KLO01_10940</name>
</gene>
<dbReference type="Gene3D" id="1.10.10.10">
    <property type="entry name" value="Winged helix-like DNA-binding domain superfamily/Winged helix DNA-binding domain"/>
    <property type="match status" value="1"/>
</dbReference>
<dbReference type="GO" id="GO:0003677">
    <property type="term" value="F:DNA binding"/>
    <property type="evidence" value="ECO:0007669"/>
    <property type="project" value="InterPro"/>
</dbReference>
<dbReference type="Proteomes" id="UP000321793">
    <property type="component" value="Unassembled WGS sequence"/>
</dbReference>
<dbReference type="PANTHER" id="PTHR16305:SF35">
    <property type="entry name" value="TRANSCRIPTIONAL ACTIVATOR DOMAIN"/>
    <property type="match status" value="1"/>
</dbReference>
<dbReference type="CDD" id="cd06170">
    <property type="entry name" value="LuxR_C_like"/>
    <property type="match status" value="1"/>
</dbReference>
<dbReference type="InterPro" id="IPR016032">
    <property type="entry name" value="Sig_transdc_resp-reg_C-effctor"/>
</dbReference>
<dbReference type="GO" id="GO:0005737">
    <property type="term" value="C:cytoplasm"/>
    <property type="evidence" value="ECO:0007669"/>
    <property type="project" value="TreeGrafter"/>
</dbReference>
<dbReference type="InterPro" id="IPR000792">
    <property type="entry name" value="Tscrpt_reg_LuxR_C"/>
</dbReference>
<evidence type="ECO:0000256" key="2">
    <source>
        <dbReference type="ARBA" id="ARBA00022840"/>
    </source>
</evidence>
<dbReference type="SMART" id="SM00421">
    <property type="entry name" value="HTH_LUXR"/>
    <property type="match status" value="1"/>
</dbReference>
<dbReference type="Pfam" id="PF00196">
    <property type="entry name" value="GerE"/>
    <property type="match status" value="1"/>
</dbReference>
<dbReference type="SUPFAM" id="SSF46894">
    <property type="entry name" value="C-terminal effector domain of the bipartite response regulators"/>
    <property type="match status" value="1"/>
</dbReference>
<dbReference type="InterPro" id="IPR036388">
    <property type="entry name" value="WH-like_DNA-bd_sf"/>
</dbReference>
<comment type="caution">
    <text evidence="4">The sequence shown here is derived from an EMBL/GenBank/DDBJ whole genome shotgun (WGS) entry which is preliminary data.</text>
</comment>
<dbReference type="PANTHER" id="PTHR16305">
    <property type="entry name" value="TESTICULAR SOLUBLE ADENYLYL CYCLASE"/>
    <property type="match status" value="1"/>
</dbReference>
<protein>
    <submittedName>
        <fullName evidence="4">LuxR family transcriptional regulator</fullName>
    </submittedName>
</protein>
<evidence type="ECO:0000313" key="5">
    <source>
        <dbReference type="Proteomes" id="UP000321793"/>
    </source>
</evidence>
<dbReference type="EMBL" id="BKBA01000003">
    <property type="protein sequence ID" value="GEQ13047.1"/>
    <property type="molecule type" value="Genomic_DNA"/>
</dbReference>
<dbReference type="AlphaFoldDB" id="A0A512SYL0"/>
<keyword evidence="1" id="KW-0547">Nucleotide-binding</keyword>
<sequence>MATAALLASGESVQSSILRLMTPPVRELVGRDADLVRFAEILGLDAPHGVGVVVSGDAGIGKSSLLARVSADAETAGWGVAWGHCVGQSGSGVAYLPFTELVGRLELLEPEAVEQVVATRPALAVLLPGRREAAAPTSSPGQVAEAVHALLTAVGERSPLLVVLEDAHWADPSSRDLMTLLLTRGFASPVALVVTYRSDDLHRRHPLHETLAVWARIAGVEHVDLQPLGDSAIRDIVVAAGSLAPDDRTTREITRRAEGNPFFAEELAASTVSGQPISGGLSRVLWARVDQLSAPTQEVVRTMAIGGRTISHDLLVRLLDLTEPELEAAVAEAVERHVIETRWPPAYAFRHALLAETTTSDLLPGQRIRLHRAYAGALAADPTLGPPSELARHAAASGDLATAVRAAREAARSDLAVGGPANALQHLEDALGWLPEESEERDEVSLEASDAALTAGDIVRSVQLLRDRIEHPGPAQSPVTRARLLATCANRCRLVDLVFAETALDMTTEAMAIVPAGDSADRLFVVTAHMQQLVDTRQYTEAAALGEEASALAARLDLPGALTEIRTVMSRVIEVHDDLDALERHIDALLADLGDRPDPLRVRIHHQAATMHHRRGRLRQALEAYDKGAALAAELHIDWAPFGLDSRLLGGLTAYEIGDWDGAARRLDVSDPLLPQPGRSFFDAALMAVRVGRGETLNDHEIAAVRDWWHVDGFGIVQLVMPAVEHYGNAGDLARALDIAEDAVGELERTWGRFHAVVRLAALVAGQAAGNAPHLDATLLRRADADLESMTAKVDAIVAEPQRGVREPTSEVIEETNTETWAWDRRLRAELLRLQWRAGQGSPPHPEAMVAAWRESVEAFERYGHPYETARSRARLAAALRAAGDTAAARDEAGLAREVATRLGAAPLLRELDELSAPAATTPDSPDALTPREQEVLELVARGLSNGQVGAQLFISTKTASVHVSRILAKLGASSRTEAAAIAHERRLIR</sequence>
<reference evidence="4 5" key="1">
    <citation type="submission" date="2019-07" db="EMBL/GenBank/DDBJ databases">
        <title>Whole genome shotgun sequence of Knoellia locipacati NBRC 109775.</title>
        <authorList>
            <person name="Hosoyama A."/>
            <person name="Uohara A."/>
            <person name="Ohji S."/>
            <person name="Ichikawa N."/>
        </authorList>
    </citation>
    <scope>NUCLEOTIDE SEQUENCE [LARGE SCALE GENOMIC DNA]</scope>
    <source>
        <strain evidence="4 5">NBRC 109775</strain>
    </source>
</reference>
<evidence type="ECO:0000259" key="3">
    <source>
        <dbReference type="PROSITE" id="PS50043"/>
    </source>
</evidence>
<dbReference type="GO" id="GO:0005524">
    <property type="term" value="F:ATP binding"/>
    <property type="evidence" value="ECO:0007669"/>
    <property type="project" value="UniProtKB-KW"/>
</dbReference>
<evidence type="ECO:0000256" key="1">
    <source>
        <dbReference type="ARBA" id="ARBA00022741"/>
    </source>
</evidence>
<dbReference type="GO" id="GO:0006355">
    <property type="term" value="P:regulation of DNA-templated transcription"/>
    <property type="evidence" value="ECO:0007669"/>
    <property type="project" value="InterPro"/>
</dbReference>
<keyword evidence="2" id="KW-0067">ATP-binding</keyword>